<dbReference type="Pfam" id="PF03938">
    <property type="entry name" value="OmpH"/>
    <property type="match status" value="1"/>
</dbReference>
<dbReference type="GO" id="GO:0005829">
    <property type="term" value="C:cytosol"/>
    <property type="evidence" value="ECO:0007669"/>
    <property type="project" value="TreeGrafter"/>
</dbReference>
<evidence type="ECO:0000256" key="2">
    <source>
        <dbReference type="ARBA" id="ARBA00022729"/>
    </source>
</evidence>
<keyword evidence="2" id="KW-0732">Signal</keyword>
<feature type="coiled-coil region" evidence="3">
    <location>
        <begin position="53"/>
        <end position="105"/>
    </location>
</feature>
<comment type="caution">
    <text evidence="4">The sequence shown here is derived from an EMBL/GenBank/DDBJ whole genome shotgun (WGS) entry which is preliminary data.</text>
</comment>
<dbReference type="InterPro" id="IPR005632">
    <property type="entry name" value="Chaperone_Skp"/>
</dbReference>
<name>A0A840EMY5_9FLAO</name>
<sequence length="183" mass="21070">MKKMLLTVMGVFTLMACQEKEKTAYVDNKVLVQDFEVMKSTEERFSKKSEAMRKRLDSVARAFQEEVQTYQKEMPTLSLAKRQKREEALMQKQQILQRQQQAESNTLREESDQAIDSIITQVKDFVADYGKNNGYTYIFGSNETANIMYAKEGKDITKTVLEALNKKYGSAVKDTTDTTTDKK</sequence>
<evidence type="ECO:0000313" key="5">
    <source>
        <dbReference type="Proteomes" id="UP000553034"/>
    </source>
</evidence>
<dbReference type="Proteomes" id="UP000553034">
    <property type="component" value="Unassembled WGS sequence"/>
</dbReference>
<evidence type="ECO:0000256" key="1">
    <source>
        <dbReference type="ARBA" id="ARBA00009091"/>
    </source>
</evidence>
<accession>A0A840EMY5</accession>
<dbReference type="PANTHER" id="PTHR35089:SF1">
    <property type="entry name" value="CHAPERONE PROTEIN SKP"/>
    <property type="match status" value="1"/>
</dbReference>
<protein>
    <submittedName>
        <fullName evidence="4">Outer membrane protein</fullName>
    </submittedName>
</protein>
<reference evidence="4 5" key="1">
    <citation type="submission" date="2020-08" db="EMBL/GenBank/DDBJ databases">
        <title>Genomic Encyclopedia of Type Strains, Phase IV (KMG-IV): sequencing the most valuable type-strain genomes for metagenomic binning, comparative biology and taxonomic classification.</title>
        <authorList>
            <person name="Goeker M."/>
        </authorList>
    </citation>
    <scope>NUCLEOTIDE SEQUENCE [LARGE SCALE GENOMIC DNA]</scope>
    <source>
        <strain evidence="4 5">DSM 29568</strain>
    </source>
</reference>
<dbReference type="PROSITE" id="PS51257">
    <property type="entry name" value="PROKAR_LIPOPROTEIN"/>
    <property type="match status" value="1"/>
</dbReference>
<dbReference type="AlphaFoldDB" id="A0A840EMY5"/>
<dbReference type="SUPFAM" id="SSF111384">
    <property type="entry name" value="OmpH-like"/>
    <property type="match status" value="1"/>
</dbReference>
<dbReference type="SMART" id="SM00935">
    <property type="entry name" value="OmpH"/>
    <property type="match status" value="1"/>
</dbReference>
<organism evidence="4 5">
    <name type="scientific">Mesonia hippocampi</name>
    <dbReference type="NCBI Taxonomy" id="1628250"/>
    <lineage>
        <taxon>Bacteria</taxon>
        <taxon>Pseudomonadati</taxon>
        <taxon>Bacteroidota</taxon>
        <taxon>Flavobacteriia</taxon>
        <taxon>Flavobacteriales</taxon>
        <taxon>Flavobacteriaceae</taxon>
        <taxon>Mesonia</taxon>
    </lineage>
</organism>
<dbReference type="GO" id="GO:0050821">
    <property type="term" value="P:protein stabilization"/>
    <property type="evidence" value="ECO:0007669"/>
    <property type="project" value="TreeGrafter"/>
</dbReference>
<evidence type="ECO:0000256" key="3">
    <source>
        <dbReference type="SAM" id="Coils"/>
    </source>
</evidence>
<dbReference type="Gene3D" id="3.30.910.20">
    <property type="entry name" value="Skp domain"/>
    <property type="match status" value="1"/>
</dbReference>
<dbReference type="RefSeq" id="WP_183476503.1">
    <property type="nucleotide sequence ID" value="NZ_JACIFO010000002.1"/>
</dbReference>
<dbReference type="PANTHER" id="PTHR35089">
    <property type="entry name" value="CHAPERONE PROTEIN SKP"/>
    <property type="match status" value="1"/>
</dbReference>
<evidence type="ECO:0000313" key="4">
    <source>
        <dbReference type="EMBL" id="MBB4118431.1"/>
    </source>
</evidence>
<proteinExistence type="inferred from homology"/>
<gene>
    <name evidence="4" type="ORF">GGR32_000705</name>
</gene>
<comment type="similarity">
    <text evidence="1">Belongs to the Skp family.</text>
</comment>
<dbReference type="GO" id="GO:0051082">
    <property type="term" value="F:unfolded protein binding"/>
    <property type="evidence" value="ECO:0007669"/>
    <property type="project" value="InterPro"/>
</dbReference>
<dbReference type="EMBL" id="JACIFO010000002">
    <property type="protein sequence ID" value="MBB4118431.1"/>
    <property type="molecule type" value="Genomic_DNA"/>
</dbReference>
<keyword evidence="3" id="KW-0175">Coiled coil</keyword>
<dbReference type="InterPro" id="IPR024930">
    <property type="entry name" value="Skp_dom_sf"/>
</dbReference>
<keyword evidence="5" id="KW-1185">Reference proteome</keyword>